<accession>A0ABR4C8A7</accession>
<evidence type="ECO:0000313" key="1">
    <source>
        <dbReference type="EMBL" id="KAL2065762.1"/>
    </source>
</evidence>
<dbReference type="Proteomes" id="UP001595075">
    <property type="component" value="Unassembled WGS sequence"/>
</dbReference>
<keyword evidence="2" id="KW-1185">Reference proteome</keyword>
<proteinExistence type="predicted"/>
<name>A0ABR4C8A7_9HELO</name>
<organism evidence="1 2">
    <name type="scientific">Oculimacula yallundae</name>
    <dbReference type="NCBI Taxonomy" id="86028"/>
    <lineage>
        <taxon>Eukaryota</taxon>
        <taxon>Fungi</taxon>
        <taxon>Dikarya</taxon>
        <taxon>Ascomycota</taxon>
        <taxon>Pezizomycotina</taxon>
        <taxon>Leotiomycetes</taxon>
        <taxon>Helotiales</taxon>
        <taxon>Ploettnerulaceae</taxon>
        <taxon>Oculimacula</taxon>
    </lineage>
</organism>
<gene>
    <name evidence="1" type="ORF">VTL71DRAFT_3432</name>
</gene>
<dbReference type="EMBL" id="JAZHXI010000012">
    <property type="protein sequence ID" value="KAL2065762.1"/>
    <property type="molecule type" value="Genomic_DNA"/>
</dbReference>
<reference evidence="1 2" key="1">
    <citation type="journal article" date="2024" name="Commun. Biol.">
        <title>Comparative genomic analysis of thermophilic fungi reveals convergent evolutionary adaptations and gene losses.</title>
        <authorList>
            <person name="Steindorff A.S."/>
            <person name="Aguilar-Pontes M.V."/>
            <person name="Robinson A.J."/>
            <person name="Andreopoulos B."/>
            <person name="LaButti K."/>
            <person name="Kuo A."/>
            <person name="Mondo S."/>
            <person name="Riley R."/>
            <person name="Otillar R."/>
            <person name="Haridas S."/>
            <person name="Lipzen A."/>
            <person name="Grimwood J."/>
            <person name="Schmutz J."/>
            <person name="Clum A."/>
            <person name="Reid I.D."/>
            <person name="Moisan M.C."/>
            <person name="Butler G."/>
            <person name="Nguyen T.T.M."/>
            <person name="Dewar K."/>
            <person name="Conant G."/>
            <person name="Drula E."/>
            <person name="Henrissat B."/>
            <person name="Hansel C."/>
            <person name="Singer S."/>
            <person name="Hutchinson M.I."/>
            <person name="de Vries R.P."/>
            <person name="Natvig D.O."/>
            <person name="Powell A.J."/>
            <person name="Tsang A."/>
            <person name="Grigoriev I.V."/>
        </authorList>
    </citation>
    <scope>NUCLEOTIDE SEQUENCE [LARGE SCALE GENOMIC DNA]</scope>
    <source>
        <strain evidence="1 2">CBS 494.80</strain>
    </source>
</reference>
<sequence length="308" mass="35237">MTLPQGANREQQPEIIRPIKGPVITDPRRYWYCCNERGIFHGIIGRETFGRNTGSFCAYCDHSRCSKCKTREDFIMFWRCCNTSVCHDALPDDVIMHSSSFFSQYWIVNDLAYGGCRLCGHERCDTCRFERYPDLKSHFNTMTIDHQLRRGTPVAIRDVTAVGEDEWNTIVTWTEAMDYQKAQKRRQAEIEIALKYLAEAEKEEMQEEVEEIESSIVGSNVSNEVQEKMAEIESSAGKAKVPAKLQGKVEEVDPLVVQSNNFDNIHVHKKETDIVAKKDENTPLKQLRDESIAELIAASPGPRHASER</sequence>
<evidence type="ECO:0000313" key="2">
    <source>
        <dbReference type="Proteomes" id="UP001595075"/>
    </source>
</evidence>
<protein>
    <submittedName>
        <fullName evidence="1">Uncharacterized protein</fullName>
    </submittedName>
</protein>
<comment type="caution">
    <text evidence="1">The sequence shown here is derived from an EMBL/GenBank/DDBJ whole genome shotgun (WGS) entry which is preliminary data.</text>
</comment>